<comment type="subcellular location">
    <subcellularLocation>
        <location evidence="1">Cell membrane</location>
        <topology evidence="1">Multi-pass membrane protein</topology>
    </subcellularLocation>
</comment>
<feature type="transmembrane region" description="Helical" evidence="8">
    <location>
        <begin position="235"/>
        <end position="255"/>
    </location>
</feature>
<accession>A0A1H8TCT5</accession>
<feature type="transmembrane region" description="Helical" evidence="8">
    <location>
        <begin position="45"/>
        <end position="62"/>
    </location>
</feature>
<dbReference type="GO" id="GO:0008610">
    <property type="term" value="P:lipid biosynthetic process"/>
    <property type="evidence" value="ECO:0007669"/>
    <property type="project" value="UniProtKB-ARBA"/>
</dbReference>
<dbReference type="InterPro" id="IPR057168">
    <property type="entry name" value="DUF7846"/>
</dbReference>
<feature type="transmembrane region" description="Helical" evidence="8">
    <location>
        <begin position="182"/>
        <end position="199"/>
    </location>
</feature>
<dbReference type="OrthoDB" id="157326at2157"/>
<gene>
    <name evidence="11" type="ORF">SAMN04487948_106157</name>
</gene>
<feature type="transmembrane region" description="Helical" evidence="8">
    <location>
        <begin position="308"/>
        <end position="331"/>
    </location>
</feature>
<organism evidence="11 12">
    <name type="scientific">Halogranum amylolyticum</name>
    <dbReference type="NCBI Taxonomy" id="660520"/>
    <lineage>
        <taxon>Archaea</taxon>
        <taxon>Methanobacteriati</taxon>
        <taxon>Methanobacteriota</taxon>
        <taxon>Stenosarchaea group</taxon>
        <taxon>Halobacteria</taxon>
        <taxon>Halobacteriales</taxon>
        <taxon>Haloferacaceae</taxon>
    </lineage>
</organism>
<sequence>MKRERRQRRFALLGLVVALLAGIAVYVLATNLFPYHSVNDDEGVYLLQASMLLEGQLFLYPGRLAEVVRPWFFVVADAPTEVGGVEMYGKYSPVVPAVFALSKALTGRFDVVLGVVAAGNAALVYGLTAQAFDRQTGALSTLVLLGSPLFLVTSATFLSYAPATFFNLLFGFAYVRAARRESLPWSVVAGTAIGVVFFARSYTAVLFALPFIGHTLVSLWRAWKAEEFGPVFGRYLGIAVPGLCFVGATLAYNAVVTGDPLVFPYAAFAPADGVGFGRREILGYERHYTPALAVETTVRLLALFATKWTTAGLVGTLGFLLGLGVTIRRAFAGPASARRPSPLSKRGRAAARMPDREVQLVLAGLVASVVLGNVYFWGTLNGMRNELIDLLGPFYHFDLLLPLSAFTAVGALTVVRTLRREARARFSPAEVRGVLLLALVVSAPVVATAEAQVLSEPFAENGQRTANLAATYEPLVETEFDDAVVFLPDPYGDWQQHPFQYLRNDPGFDGDVLYVLDGGPDRDVETLNVAANRTPYRFTYRGEWTGAVDPVTPRLQQLDVLEGQRVNATSTLGVPARATSATVRLESETGYARYDVGGVEPEGSLTVEWTLTPDGARVTNLPAATDPAQVATPDGASEVDLVVTFVTQSGATVTYRQEATVDASGDEIRVVWPPETRVCSLTTECGTEGTYVGPAGDYVSGVSVETDARVAGETDVQVVNETA</sequence>
<feature type="transmembrane region" description="Helical" evidence="8">
    <location>
        <begin position="430"/>
        <end position="449"/>
    </location>
</feature>
<dbReference type="RefSeq" id="WP_089825007.1">
    <property type="nucleotide sequence ID" value="NZ_FODV01000006.1"/>
</dbReference>
<evidence type="ECO:0000256" key="4">
    <source>
        <dbReference type="ARBA" id="ARBA00022679"/>
    </source>
</evidence>
<dbReference type="EMBL" id="FODV01000006">
    <property type="protein sequence ID" value="SEO88293.1"/>
    <property type="molecule type" value="Genomic_DNA"/>
</dbReference>
<feature type="transmembrane region" description="Helical" evidence="8">
    <location>
        <begin position="399"/>
        <end position="418"/>
    </location>
</feature>
<evidence type="ECO:0000256" key="8">
    <source>
        <dbReference type="SAM" id="Phobius"/>
    </source>
</evidence>
<feature type="transmembrane region" description="Helical" evidence="8">
    <location>
        <begin position="358"/>
        <end position="379"/>
    </location>
</feature>
<evidence type="ECO:0000313" key="11">
    <source>
        <dbReference type="EMBL" id="SEO88293.1"/>
    </source>
</evidence>
<feature type="transmembrane region" description="Helical" evidence="8">
    <location>
        <begin position="149"/>
        <end position="175"/>
    </location>
</feature>
<keyword evidence="6 8" id="KW-1133">Transmembrane helix</keyword>
<evidence type="ECO:0000256" key="3">
    <source>
        <dbReference type="ARBA" id="ARBA00022676"/>
    </source>
</evidence>
<evidence type="ECO:0000313" key="12">
    <source>
        <dbReference type="Proteomes" id="UP000199126"/>
    </source>
</evidence>
<dbReference type="PANTHER" id="PTHR33908:SF11">
    <property type="entry name" value="MEMBRANE PROTEIN"/>
    <property type="match status" value="1"/>
</dbReference>
<evidence type="ECO:0000256" key="6">
    <source>
        <dbReference type="ARBA" id="ARBA00022989"/>
    </source>
</evidence>
<dbReference type="Pfam" id="PF25230">
    <property type="entry name" value="DUF7846"/>
    <property type="match status" value="1"/>
</dbReference>
<dbReference type="Pfam" id="PF13231">
    <property type="entry name" value="PMT_2"/>
    <property type="match status" value="1"/>
</dbReference>
<dbReference type="Proteomes" id="UP000199126">
    <property type="component" value="Unassembled WGS sequence"/>
</dbReference>
<evidence type="ECO:0000256" key="5">
    <source>
        <dbReference type="ARBA" id="ARBA00022692"/>
    </source>
</evidence>
<feature type="transmembrane region" description="Helical" evidence="8">
    <location>
        <begin position="205"/>
        <end position="223"/>
    </location>
</feature>
<dbReference type="AlphaFoldDB" id="A0A1H8TCT5"/>
<evidence type="ECO:0000256" key="1">
    <source>
        <dbReference type="ARBA" id="ARBA00004651"/>
    </source>
</evidence>
<keyword evidence="2" id="KW-1003">Cell membrane</keyword>
<evidence type="ECO:0000256" key="2">
    <source>
        <dbReference type="ARBA" id="ARBA00022475"/>
    </source>
</evidence>
<dbReference type="GO" id="GO:0005886">
    <property type="term" value="C:plasma membrane"/>
    <property type="evidence" value="ECO:0007669"/>
    <property type="project" value="UniProtKB-SubCell"/>
</dbReference>
<feature type="transmembrane region" description="Helical" evidence="8">
    <location>
        <begin position="111"/>
        <end position="129"/>
    </location>
</feature>
<feature type="domain" description="DUF7846" evidence="10">
    <location>
        <begin position="483"/>
        <end position="659"/>
    </location>
</feature>
<keyword evidence="7 8" id="KW-0472">Membrane</keyword>
<keyword evidence="5 8" id="KW-0812">Transmembrane</keyword>
<dbReference type="InterPro" id="IPR038731">
    <property type="entry name" value="RgtA/B/C-like"/>
</dbReference>
<evidence type="ECO:0000259" key="9">
    <source>
        <dbReference type="Pfam" id="PF13231"/>
    </source>
</evidence>
<keyword evidence="4 11" id="KW-0808">Transferase</keyword>
<dbReference type="InterPro" id="IPR050297">
    <property type="entry name" value="LipidA_mod_glycosyltrf_83"/>
</dbReference>
<keyword evidence="3" id="KW-0328">Glycosyltransferase</keyword>
<dbReference type="PANTHER" id="PTHR33908">
    <property type="entry name" value="MANNOSYLTRANSFERASE YKCB-RELATED"/>
    <property type="match status" value="1"/>
</dbReference>
<reference evidence="12" key="1">
    <citation type="submission" date="2016-10" db="EMBL/GenBank/DDBJ databases">
        <authorList>
            <person name="Varghese N."/>
            <person name="Submissions S."/>
        </authorList>
    </citation>
    <scope>NUCLEOTIDE SEQUENCE [LARGE SCALE GENOMIC DNA]</scope>
    <source>
        <strain evidence="12">CGMCC 1.10121</strain>
    </source>
</reference>
<protein>
    <submittedName>
        <fullName evidence="11">4-amino-4-deoxy-L-arabinose transferase</fullName>
    </submittedName>
</protein>
<feature type="domain" description="Glycosyltransferase RgtA/B/C/D-like" evidence="9">
    <location>
        <begin position="93"/>
        <end position="224"/>
    </location>
</feature>
<evidence type="ECO:0000259" key="10">
    <source>
        <dbReference type="Pfam" id="PF25230"/>
    </source>
</evidence>
<proteinExistence type="predicted"/>
<name>A0A1H8TCT5_9EURY</name>
<keyword evidence="12" id="KW-1185">Reference proteome</keyword>
<evidence type="ECO:0000256" key="7">
    <source>
        <dbReference type="ARBA" id="ARBA00023136"/>
    </source>
</evidence>
<dbReference type="GO" id="GO:0016763">
    <property type="term" value="F:pentosyltransferase activity"/>
    <property type="evidence" value="ECO:0007669"/>
    <property type="project" value="TreeGrafter"/>
</dbReference>